<evidence type="ECO:0000313" key="9">
    <source>
        <dbReference type="EMBL" id="CAE1317365.1"/>
    </source>
</evidence>
<evidence type="ECO:0000256" key="2">
    <source>
        <dbReference type="ARBA" id="ARBA00022963"/>
    </source>
</evidence>
<dbReference type="Proteomes" id="UP000597762">
    <property type="component" value="Unassembled WGS sequence"/>
</dbReference>
<gene>
    <name evidence="9" type="ORF">SPHA_67941</name>
</gene>
<dbReference type="PANTHER" id="PTHR43856:SF1">
    <property type="entry name" value="MITOCHONDRIAL CARDIOLIPIN HYDROLASE"/>
    <property type="match status" value="1"/>
</dbReference>
<dbReference type="InterPro" id="IPR025202">
    <property type="entry name" value="PLD-like_dom"/>
</dbReference>
<dbReference type="PANTHER" id="PTHR43856">
    <property type="entry name" value="CARDIOLIPIN HYDROLASE"/>
    <property type="match status" value="1"/>
</dbReference>
<proteinExistence type="inferred from homology"/>
<dbReference type="EMBL" id="CAHIKZ030004929">
    <property type="protein sequence ID" value="CAE1317365.1"/>
    <property type="molecule type" value="Genomic_DNA"/>
</dbReference>
<name>A0A812E944_ACAPH</name>
<keyword evidence="7" id="KW-0812">Transmembrane</keyword>
<feature type="domain" description="Phospholipase D-like" evidence="8">
    <location>
        <begin position="93"/>
        <end position="179"/>
    </location>
</feature>
<keyword evidence="7" id="KW-0472">Membrane</keyword>
<evidence type="ECO:0000256" key="4">
    <source>
        <dbReference type="ARBA" id="ARBA00038012"/>
    </source>
</evidence>
<keyword evidence="3" id="KW-0443">Lipid metabolism</keyword>
<dbReference type="Pfam" id="PF13091">
    <property type="entry name" value="PLDc_2"/>
    <property type="match status" value="1"/>
</dbReference>
<evidence type="ECO:0000256" key="7">
    <source>
        <dbReference type="SAM" id="Phobius"/>
    </source>
</evidence>
<comment type="similarity">
    <text evidence="4">Belongs to the phospholipase D family. MitoPLD/Zucchini subfamily.</text>
</comment>
<evidence type="ECO:0000256" key="6">
    <source>
        <dbReference type="ARBA" id="ARBA00043167"/>
    </source>
</evidence>
<protein>
    <recommendedName>
        <fullName evidence="5">Mitochondrial cardiolipin hydrolase</fullName>
    </recommendedName>
    <alternativeName>
        <fullName evidence="6">Mitochondrial phospholipase</fullName>
    </alternativeName>
</protein>
<keyword evidence="10" id="KW-1185">Reference proteome</keyword>
<keyword evidence="7" id="KW-1133">Transmembrane helix</keyword>
<evidence type="ECO:0000256" key="5">
    <source>
        <dbReference type="ARBA" id="ARBA00040549"/>
    </source>
</evidence>
<dbReference type="InterPro" id="IPR051406">
    <property type="entry name" value="PLD_domain"/>
</dbReference>
<keyword evidence="2" id="KW-0442">Lipid degradation</keyword>
<evidence type="ECO:0000259" key="8">
    <source>
        <dbReference type="Pfam" id="PF13091"/>
    </source>
</evidence>
<dbReference type="GO" id="GO:0016042">
    <property type="term" value="P:lipid catabolic process"/>
    <property type="evidence" value="ECO:0007669"/>
    <property type="project" value="UniProtKB-KW"/>
</dbReference>
<comment type="caution">
    <text evidence="9">The sequence shown here is derived from an EMBL/GenBank/DDBJ whole genome shotgun (WGS) entry which is preliminary data.</text>
</comment>
<evidence type="ECO:0000313" key="10">
    <source>
        <dbReference type="Proteomes" id="UP000597762"/>
    </source>
</evidence>
<dbReference type="SUPFAM" id="SSF56024">
    <property type="entry name" value="Phospholipase D/nuclease"/>
    <property type="match status" value="1"/>
</dbReference>
<keyword evidence="1 9" id="KW-0378">Hydrolase</keyword>
<dbReference type="GO" id="GO:0034587">
    <property type="term" value="P:piRNA processing"/>
    <property type="evidence" value="ECO:0007669"/>
    <property type="project" value="TreeGrafter"/>
</dbReference>
<sequence>MPSMVSFFLGAITSGVVFGALYTTYGYAIKKLRSKKGSNDDDGSSDVEETFTDILMFPDISIACKDNFILDTGCIRPKCRQSHEKTSLSEIYRHLCNAKLSICVCVFHITYSDLAEVLIAMHKKGVQVKVITDDENVNEESQVAKLKDNGIVVRTDNSSSFMHHKFTVIDHQIVIHGGSQGNYRCRIRKRQQLTYLETSKLRDSSAHRQFTLLYAPQVCYH</sequence>
<reference evidence="9" key="1">
    <citation type="submission" date="2021-01" db="EMBL/GenBank/DDBJ databases">
        <authorList>
            <person name="Li R."/>
            <person name="Bekaert M."/>
        </authorList>
    </citation>
    <scope>NUCLEOTIDE SEQUENCE</scope>
    <source>
        <strain evidence="9">Farmed</strain>
    </source>
</reference>
<dbReference type="GO" id="GO:0016891">
    <property type="term" value="F:RNA endonuclease activity producing 5'-phosphomonoesters, hydrolytic mechanism"/>
    <property type="evidence" value="ECO:0007669"/>
    <property type="project" value="TreeGrafter"/>
</dbReference>
<feature type="transmembrane region" description="Helical" evidence="7">
    <location>
        <begin position="6"/>
        <end position="28"/>
    </location>
</feature>
<evidence type="ECO:0000256" key="1">
    <source>
        <dbReference type="ARBA" id="ARBA00022801"/>
    </source>
</evidence>
<dbReference type="AlphaFoldDB" id="A0A812E944"/>
<dbReference type="OrthoDB" id="5205528at2759"/>
<organism evidence="9 10">
    <name type="scientific">Acanthosepion pharaonis</name>
    <name type="common">Pharaoh cuttlefish</name>
    <name type="synonym">Sepia pharaonis</name>
    <dbReference type="NCBI Taxonomy" id="158019"/>
    <lineage>
        <taxon>Eukaryota</taxon>
        <taxon>Metazoa</taxon>
        <taxon>Spiralia</taxon>
        <taxon>Lophotrochozoa</taxon>
        <taxon>Mollusca</taxon>
        <taxon>Cephalopoda</taxon>
        <taxon>Coleoidea</taxon>
        <taxon>Decapodiformes</taxon>
        <taxon>Sepiida</taxon>
        <taxon>Sepiina</taxon>
        <taxon>Sepiidae</taxon>
        <taxon>Acanthosepion</taxon>
    </lineage>
</organism>
<dbReference type="GO" id="GO:0005739">
    <property type="term" value="C:mitochondrion"/>
    <property type="evidence" value="ECO:0007669"/>
    <property type="project" value="TreeGrafter"/>
</dbReference>
<accession>A0A812E944</accession>
<evidence type="ECO:0000256" key="3">
    <source>
        <dbReference type="ARBA" id="ARBA00023098"/>
    </source>
</evidence>
<dbReference type="Gene3D" id="3.30.870.10">
    <property type="entry name" value="Endonuclease Chain A"/>
    <property type="match status" value="1"/>
</dbReference>